<dbReference type="Proteomes" id="UP000712600">
    <property type="component" value="Unassembled WGS sequence"/>
</dbReference>
<keyword evidence="1" id="KW-1133">Transmembrane helix</keyword>
<organism evidence="2 3">
    <name type="scientific">Brassica cretica</name>
    <name type="common">Mustard</name>
    <dbReference type="NCBI Taxonomy" id="69181"/>
    <lineage>
        <taxon>Eukaryota</taxon>
        <taxon>Viridiplantae</taxon>
        <taxon>Streptophyta</taxon>
        <taxon>Embryophyta</taxon>
        <taxon>Tracheophyta</taxon>
        <taxon>Spermatophyta</taxon>
        <taxon>Magnoliopsida</taxon>
        <taxon>eudicotyledons</taxon>
        <taxon>Gunneridae</taxon>
        <taxon>Pentapetalae</taxon>
        <taxon>rosids</taxon>
        <taxon>malvids</taxon>
        <taxon>Brassicales</taxon>
        <taxon>Brassicaceae</taxon>
        <taxon>Brassiceae</taxon>
        <taxon>Brassica</taxon>
    </lineage>
</organism>
<proteinExistence type="predicted"/>
<keyword evidence="1" id="KW-0812">Transmembrane</keyword>
<comment type="caution">
    <text evidence="2">The sequence shown here is derived from an EMBL/GenBank/DDBJ whole genome shotgun (WGS) entry which is preliminary data.</text>
</comment>
<dbReference type="AlphaFoldDB" id="A0A8S9R1D9"/>
<dbReference type="EMBL" id="QGKX02000996">
    <property type="protein sequence ID" value="KAF3559176.1"/>
    <property type="molecule type" value="Genomic_DNA"/>
</dbReference>
<name>A0A8S9R1D9_BRACR</name>
<keyword evidence="1" id="KW-0472">Membrane</keyword>
<accession>A0A8S9R1D9</accession>
<evidence type="ECO:0000256" key="1">
    <source>
        <dbReference type="SAM" id="Phobius"/>
    </source>
</evidence>
<gene>
    <name evidence="2" type="ORF">F2Q69_00012054</name>
</gene>
<feature type="transmembrane region" description="Helical" evidence="1">
    <location>
        <begin position="69"/>
        <end position="87"/>
    </location>
</feature>
<evidence type="ECO:0000313" key="3">
    <source>
        <dbReference type="Proteomes" id="UP000712600"/>
    </source>
</evidence>
<feature type="transmembrane region" description="Helical" evidence="1">
    <location>
        <begin position="37"/>
        <end position="57"/>
    </location>
</feature>
<reference evidence="2" key="1">
    <citation type="submission" date="2019-12" db="EMBL/GenBank/DDBJ databases">
        <title>Genome sequencing and annotation of Brassica cretica.</title>
        <authorList>
            <person name="Studholme D.J."/>
            <person name="Sarris P."/>
        </authorList>
    </citation>
    <scope>NUCLEOTIDE SEQUENCE</scope>
    <source>
        <strain evidence="2">PFS-109/04</strain>
        <tissue evidence="2">Leaf</tissue>
    </source>
</reference>
<sequence>MSSEMVEKREDAIEASRPHSFWSPLCRDFLRWRRDGVLRFVFTGVATTTATLVITTTGHLSVVLDSSSLTLRSSLVSWFLIAFKVLVHSCSIEFDGMAEASRVEEDSKWWRV</sequence>
<protein>
    <submittedName>
        <fullName evidence="2">Uncharacterized protein</fullName>
    </submittedName>
</protein>
<evidence type="ECO:0000313" key="2">
    <source>
        <dbReference type="EMBL" id="KAF3559176.1"/>
    </source>
</evidence>